<organism evidence="1 2">
    <name type="scientific">Nannochloropsis gaditana</name>
    <dbReference type="NCBI Taxonomy" id="72520"/>
    <lineage>
        <taxon>Eukaryota</taxon>
        <taxon>Sar</taxon>
        <taxon>Stramenopiles</taxon>
        <taxon>Ochrophyta</taxon>
        <taxon>Eustigmatophyceae</taxon>
        <taxon>Eustigmatales</taxon>
        <taxon>Monodopsidaceae</taxon>
        <taxon>Nannochloropsis</taxon>
    </lineage>
</organism>
<accession>W7TJ13</accession>
<dbReference type="EMBL" id="AZIL01001671">
    <property type="protein sequence ID" value="EWM23433.1"/>
    <property type="molecule type" value="Genomic_DNA"/>
</dbReference>
<dbReference type="AlphaFoldDB" id="W7TJ13"/>
<protein>
    <submittedName>
        <fullName evidence="1">Uncharacterized protein</fullName>
    </submittedName>
</protein>
<dbReference type="Proteomes" id="UP000019335">
    <property type="component" value="Chromosome 17"/>
</dbReference>
<gene>
    <name evidence="1" type="ORF">Naga_100238g2</name>
</gene>
<name>W7TJ13_9STRA</name>
<reference evidence="1 2" key="1">
    <citation type="journal article" date="2014" name="Mol. Plant">
        <title>Chromosome Scale Genome Assembly and Transcriptome Profiling of Nannochloropsis gaditana in Nitrogen Depletion.</title>
        <authorList>
            <person name="Corteggiani Carpinelli E."/>
            <person name="Telatin A."/>
            <person name="Vitulo N."/>
            <person name="Forcato C."/>
            <person name="D'Angelo M."/>
            <person name="Schiavon R."/>
            <person name="Vezzi A."/>
            <person name="Giacometti G.M."/>
            <person name="Morosinotto T."/>
            <person name="Valle G."/>
        </authorList>
    </citation>
    <scope>NUCLEOTIDE SEQUENCE [LARGE SCALE GENOMIC DNA]</scope>
    <source>
        <strain evidence="1 2">B-31</strain>
    </source>
</reference>
<evidence type="ECO:0000313" key="1">
    <source>
        <dbReference type="EMBL" id="EWM23433.1"/>
    </source>
</evidence>
<comment type="caution">
    <text evidence="1">The sequence shown here is derived from an EMBL/GenBank/DDBJ whole genome shotgun (WGS) entry which is preliminary data.</text>
</comment>
<evidence type="ECO:0000313" key="2">
    <source>
        <dbReference type="Proteomes" id="UP000019335"/>
    </source>
</evidence>
<sequence>MANRTCIQRGIFRETLARCIFVKIPATRFDPSSPCCYSLLACWGCPSTNEGRHAISWGLVMYRKGHMKYTCPRKAVAWRNGAVNKSGVYAKRFHNDESRYDRTF</sequence>
<proteinExistence type="predicted"/>
<keyword evidence="2" id="KW-1185">Reference proteome</keyword>